<reference evidence="2 3" key="1">
    <citation type="journal article" date="2009" name="Int. J. Syst. Evol. Microbiol.">
        <title>Janibacter hoylei sp. nov., Bacillus isronensis sp. nov. and Bacillus aryabhattai sp. nov., isolated from cryotubes used for collecting air from the upper atmosphere.</title>
        <authorList>
            <person name="Shivaji S."/>
            <person name="Chaturvedi P."/>
            <person name="Begum Z."/>
            <person name="Pindi P.K."/>
            <person name="Manorama R."/>
            <person name="Padmanaban D.A."/>
            <person name="Shouche Y.S."/>
            <person name="Pawar S."/>
            <person name="Vaishampayan P."/>
            <person name="Dutt C.B."/>
            <person name="Datta G.N."/>
            <person name="Manchanda R.K."/>
            <person name="Rao U.R."/>
            <person name="Bhargava P.M."/>
            <person name="Narlikar J.V."/>
        </authorList>
    </citation>
    <scope>NUCLEOTIDE SEQUENCE [LARGE SCALE GENOMIC DNA]</scope>
    <source>
        <strain evidence="2 3">PVAS-1</strain>
    </source>
</reference>
<keyword evidence="1" id="KW-0472">Membrane</keyword>
<proteinExistence type="predicted"/>
<keyword evidence="1" id="KW-0812">Transmembrane</keyword>
<feature type="transmembrane region" description="Helical" evidence="1">
    <location>
        <begin position="80"/>
        <end position="104"/>
    </location>
</feature>
<gene>
    <name evidence="2" type="ORF">CWN80_15195</name>
</gene>
<accession>A0A444AYS6</accession>
<feature type="transmembrane region" description="Helical" evidence="1">
    <location>
        <begin position="207"/>
        <end position="226"/>
    </location>
</feature>
<evidence type="ECO:0000313" key="2">
    <source>
        <dbReference type="EMBL" id="RWU81253.1"/>
    </source>
</evidence>
<evidence type="ECO:0000313" key="3">
    <source>
        <dbReference type="Proteomes" id="UP000288711"/>
    </source>
</evidence>
<protein>
    <submittedName>
        <fullName evidence="2">Uncharacterized protein</fullName>
    </submittedName>
</protein>
<feature type="transmembrane region" description="Helical" evidence="1">
    <location>
        <begin position="124"/>
        <end position="146"/>
    </location>
</feature>
<keyword evidence="1" id="KW-1133">Transmembrane helix</keyword>
<feature type="transmembrane region" description="Helical" evidence="1">
    <location>
        <begin position="175"/>
        <end position="195"/>
    </location>
</feature>
<evidence type="ECO:0000256" key="1">
    <source>
        <dbReference type="SAM" id="Phobius"/>
    </source>
</evidence>
<dbReference type="AlphaFoldDB" id="A0A444AYS6"/>
<comment type="caution">
    <text evidence="2">The sequence shown here is derived from an EMBL/GenBank/DDBJ whole genome shotgun (WGS) entry which is preliminary data.</text>
</comment>
<name>A0A444AYS6_9MICO</name>
<dbReference type="EMBL" id="PIPF01000020">
    <property type="protein sequence ID" value="RWU81253.1"/>
    <property type="molecule type" value="Genomic_DNA"/>
</dbReference>
<keyword evidence="3" id="KW-1185">Reference proteome</keyword>
<organism evidence="2 3">
    <name type="scientific">Janibacter hoylei PVAS-1</name>
    <dbReference type="NCBI Taxonomy" id="1210046"/>
    <lineage>
        <taxon>Bacteria</taxon>
        <taxon>Bacillati</taxon>
        <taxon>Actinomycetota</taxon>
        <taxon>Actinomycetes</taxon>
        <taxon>Micrococcales</taxon>
        <taxon>Intrasporangiaceae</taxon>
        <taxon>Janibacter</taxon>
    </lineage>
</organism>
<dbReference type="RefSeq" id="WP_128277514.1">
    <property type="nucleotide sequence ID" value="NZ_PIPF01000020.1"/>
</dbReference>
<sequence>MGDWDLTQAKDLLSLAAGLLTIVSVVVAAVSARGRLNKRQAALSELLDRQDLSDAARAAITERRDRVIAKIVAAEHVSPVHLLLVGTVVVLMLAVVGGTGYHAGGTTVASDLWSEVGGKTWMSMPYAALHVTVTGGVVGTFLHLIFERYRVQDEVLEGLVPEALKPRPVRPDVRTFLGALGLPVTVLGVSAAVASTPEAVLPQPVPILVILAGAIAMVVGLVDLFLDRVPAYFRREGLLVSVEPNVEGLTDEGDGDSIDGDPSSDKT</sequence>
<dbReference type="Proteomes" id="UP000288711">
    <property type="component" value="Unassembled WGS sequence"/>
</dbReference>
<feature type="transmembrane region" description="Helical" evidence="1">
    <location>
        <begin position="12"/>
        <end position="30"/>
    </location>
</feature>